<proteinExistence type="predicted"/>
<protein>
    <submittedName>
        <fullName evidence="1">DUF6207 family protein</fullName>
    </submittedName>
</protein>
<accession>A0ABW6RQ05</accession>
<sequence length="69" mass="7609">MQIDERHIAEPGLAVLDITAADEDTIRTVMASLQQQWATSGITPVWHVPGERGVRARVYADIRRPSTPG</sequence>
<dbReference type="InterPro" id="IPR045775">
    <property type="entry name" value="DUF6207"/>
</dbReference>
<dbReference type="Proteomes" id="UP001601976">
    <property type="component" value="Unassembled WGS sequence"/>
</dbReference>
<evidence type="ECO:0000313" key="1">
    <source>
        <dbReference type="EMBL" id="MFF3343650.1"/>
    </source>
</evidence>
<gene>
    <name evidence="1" type="ORF">ACFYWW_34045</name>
</gene>
<evidence type="ECO:0000313" key="2">
    <source>
        <dbReference type="Proteomes" id="UP001601976"/>
    </source>
</evidence>
<dbReference type="Pfam" id="PF19711">
    <property type="entry name" value="DUF6207"/>
    <property type="match status" value="1"/>
</dbReference>
<name>A0ABW6RQ05_9ACTN</name>
<dbReference type="EMBL" id="JBIAPK010000017">
    <property type="protein sequence ID" value="MFF3343650.1"/>
    <property type="molecule type" value="Genomic_DNA"/>
</dbReference>
<organism evidence="1 2">
    <name type="scientific">Streptomyces flavidovirens</name>
    <dbReference type="NCBI Taxonomy" id="67298"/>
    <lineage>
        <taxon>Bacteria</taxon>
        <taxon>Bacillati</taxon>
        <taxon>Actinomycetota</taxon>
        <taxon>Actinomycetes</taxon>
        <taxon>Kitasatosporales</taxon>
        <taxon>Streptomycetaceae</taxon>
        <taxon>Streptomyces</taxon>
    </lineage>
</organism>
<dbReference type="RefSeq" id="WP_387899549.1">
    <property type="nucleotide sequence ID" value="NZ_JBIAPK010000017.1"/>
</dbReference>
<keyword evidence="2" id="KW-1185">Reference proteome</keyword>
<comment type="caution">
    <text evidence="1">The sequence shown here is derived from an EMBL/GenBank/DDBJ whole genome shotgun (WGS) entry which is preliminary data.</text>
</comment>
<reference evidence="1 2" key="1">
    <citation type="submission" date="2024-10" db="EMBL/GenBank/DDBJ databases">
        <title>The Natural Products Discovery Center: Release of the First 8490 Sequenced Strains for Exploring Actinobacteria Biosynthetic Diversity.</title>
        <authorList>
            <person name="Kalkreuter E."/>
            <person name="Kautsar S.A."/>
            <person name="Yang D."/>
            <person name="Bader C.D."/>
            <person name="Teijaro C.N."/>
            <person name="Fluegel L."/>
            <person name="Davis C.M."/>
            <person name="Simpson J.R."/>
            <person name="Lauterbach L."/>
            <person name="Steele A.D."/>
            <person name="Gui C."/>
            <person name="Meng S."/>
            <person name="Li G."/>
            <person name="Viehrig K."/>
            <person name="Ye F."/>
            <person name="Su P."/>
            <person name="Kiefer A.F."/>
            <person name="Nichols A."/>
            <person name="Cepeda A.J."/>
            <person name="Yan W."/>
            <person name="Fan B."/>
            <person name="Jiang Y."/>
            <person name="Adhikari A."/>
            <person name="Zheng C.-J."/>
            <person name="Schuster L."/>
            <person name="Cowan T.M."/>
            <person name="Smanski M.J."/>
            <person name="Chevrette M.G."/>
            <person name="De Carvalho L.P.S."/>
            <person name="Shen B."/>
        </authorList>
    </citation>
    <scope>NUCLEOTIDE SEQUENCE [LARGE SCALE GENOMIC DNA]</scope>
    <source>
        <strain evidence="1 2">NPDC003029</strain>
    </source>
</reference>